<dbReference type="InterPro" id="IPR015943">
    <property type="entry name" value="WD40/YVTN_repeat-like_dom_sf"/>
</dbReference>
<evidence type="ECO:0000313" key="3">
    <source>
        <dbReference type="EMBL" id="KAL1582320.1"/>
    </source>
</evidence>
<evidence type="ECO:0000259" key="2">
    <source>
        <dbReference type="Pfam" id="PF23411"/>
    </source>
</evidence>
<dbReference type="SUPFAM" id="SSF50978">
    <property type="entry name" value="WD40 repeat-like"/>
    <property type="match status" value="1"/>
</dbReference>
<dbReference type="GO" id="GO:0009267">
    <property type="term" value="P:cellular response to starvation"/>
    <property type="evidence" value="ECO:0007669"/>
    <property type="project" value="TreeGrafter"/>
</dbReference>
<feature type="compositionally biased region" description="Polar residues" evidence="1">
    <location>
        <begin position="570"/>
        <end position="581"/>
    </location>
</feature>
<feature type="domain" description="Vps41 beta-propeller" evidence="2">
    <location>
        <begin position="167"/>
        <end position="302"/>
    </location>
</feature>
<dbReference type="GeneID" id="96010449"/>
<dbReference type="PANTHER" id="PTHR12616">
    <property type="entry name" value="VACUOLAR PROTEIN SORTING VPS41"/>
    <property type="match status" value="1"/>
</dbReference>
<proteinExistence type="predicted"/>
<accession>A0AB34KFK0</accession>
<dbReference type="InterPro" id="IPR045111">
    <property type="entry name" value="Vps41/Vps8"/>
</dbReference>
<dbReference type="InterPro" id="IPR036322">
    <property type="entry name" value="WD40_repeat_dom_sf"/>
</dbReference>
<sequence length="1286" mass="141596">MSADPQAAASGPNPDDPPHHQQQQPVPENEGQPEAQSDEEDEDEEEDEPKLKYAKLTGSLAGVYRNGDFTSAFCVAGDKMVMGTQDGNIHALSLPSMEILRTYHAHSASITSCSVSPIPPPPTLTRTPDGNAFLGSQTPPEKAQSIRSSTTSTQRNARPPQSVVPNVPTNQIYIATSSIDGHVCVSSLVDPKDVQLRNFARPVQAVALSPDYKTDRTYLSGGRAGHLILTVGGKSGVSADANTNSTAAAASGWLGSMGLGGNNGKDTILHQGEGTISTIKWSRSGKWVVWVNEEGIKIMRSHLRLNSEASEDAWKRIAHASKPNRKSWEDMAGVWKARAEWIDDRLLESDDLSSPPEAERTLNGNVNGTPKMKKREKKFEKLVVGWGDTTWVMHVHEGGTIASGKHAGERQVGSADIIHKLQFRDCIVSGLSLYTPSMLAILAYRTRDDDDNPIHTTMDNDAPKKGRQHKHTSLAPQLRLVNVKDGEEVDLDELSVSRFETLSAQDYHLGTLYIPPPMPEKATKEQRGALESLWEISGGGYASRMFSTSANMLTRSDSAKDENGKAGFSSPRSGSIQGVTPTPSRVRALDAHPYTAEPGLKLFIQSPFDCVLAVKRDLSDHLNWLLEHQQYRQAWELLDNNPEILDTSTADRKSLGSTAESSSQTQKGSLADFFADTDSTTTISAARSKDGVAAKEKRRIGDLWLGKLVTADRWAEAGKAASQVLEGSARWEHWVFTFAQADKFDEITPYVPKRMLKPPLPSEVYEIILGHYIVIDPPRLEALLDEWEVDLFDVNSVITAIESRLRSRDVSEQSTQDGVQGRDWRILLEALAKLYLANAQPREALRCFILTQNADAAMNLIRDEKIAETLADDIPGFISLKVSKEQMRSASLSELEELSTEPVALLVEEALRGSIPPVTVIQQLKEKGGSMQMFLYFYLRALWHGGSKAEQEKAPRRKFHIRIDEGHAMVEDHADLAVELFAEYDRELLLQFLQTSEVYNYDKAGAICEQRHYIPELVHVLSKTGQLKRALWLIIGELGDVKKAIEFVKGNPDLWEDLLEYGMDKPAFIRGLLEEVGTAVDPAELVRRIPLGLEIEGLKEGIMRLVKEYEIQYSISEGVAKVLEGEVAMGMDTLRAGQKKAVRFEVMHESASDVDVITHDVPTRLEGEETLPVAKRKVPKESREVKPGHCAGCHEAFHEEETLPLLGFACGHVYHLPCLLRANPDTADDATVDRLMAQLGYGNSTADDSDEPAYTGRSVGGKVAHAHVVRNVVEGGCRCCVVPDGA</sequence>
<dbReference type="CDD" id="cd16448">
    <property type="entry name" value="RING-H2"/>
    <property type="match status" value="1"/>
</dbReference>
<organism evidence="3 4">
    <name type="scientific">Cladosporium halotolerans</name>
    <dbReference type="NCBI Taxonomy" id="1052096"/>
    <lineage>
        <taxon>Eukaryota</taxon>
        <taxon>Fungi</taxon>
        <taxon>Dikarya</taxon>
        <taxon>Ascomycota</taxon>
        <taxon>Pezizomycotina</taxon>
        <taxon>Dothideomycetes</taxon>
        <taxon>Dothideomycetidae</taxon>
        <taxon>Cladosporiales</taxon>
        <taxon>Cladosporiaceae</taxon>
        <taxon>Cladosporium</taxon>
    </lineage>
</organism>
<feature type="region of interest" description="Disordered" evidence="1">
    <location>
        <begin position="556"/>
        <end position="581"/>
    </location>
</feature>
<feature type="region of interest" description="Disordered" evidence="1">
    <location>
        <begin position="352"/>
        <end position="374"/>
    </location>
</feature>
<feature type="compositionally biased region" description="Low complexity" evidence="1">
    <location>
        <begin position="20"/>
        <end position="30"/>
    </location>
</feature>
<dbReference type="Gene3D" id="1.25.40.10">
    <property type="entry name" value="Tetratricopeptide repeat domain"/>
    <property type="match status" value="1"/>
</dbReference>
<dbReference type="InterPro" id="IPR011990">
    <property type="entry name" value="TPR-like_helical_dom_sf"/>
</dbReference>
<dbReference type="GO" id="GO:0034058">
    <property type="term" value="P:endosomal vesicle fusion"/>
    <property type="evidence" value="ECO:0007669"/>
    <property type="project" value="TreeGrafter"/>
</dbReference>
<dbReference type="Gene3D" id="2.130.10.10">
    <property type="entry name" value="YVTN repeat-like/Quinoprotein amine dehydrogenase"/>
    <property type="match status" value="1"/>
</dbReference>
<dbReference type="PANTHER" id="PTHR12616:SF1">
    <property type="entry name" value="VACUOLAR PROTEIN SORTING-ASSOCIATED PROTEIN 41 HOMOLOG"/>
    <property type="match status" value="1"/>
</dbReference>
<dbReference type="EMBL" id="JAAQHG020000054">
    <property type="protein sequence ID" value="KAL1582320.1"/>
    <property type="molecule type" value="Genomic_DNA"/>
</dbReference>
<dbReference type="Pfam" id="PF23411">
    <property type="entry name" value="Beta-prop_Vps41"/>
    <property type="match status" value="2"/>
</dbReference>
<comment type="caution">
    <text evidence="3">The sequence shown here is derived from an EMBL/GenBank/DDBJ whole genome shotgun (WGS) entry which is preliminary data.</text>
</comment>
<dbReference type="GO" id="GO:0030897">
    <property type="term" value="C:HOPS complex"/>
    <property type="evidence" value="ECO:0007669"/>
    <property type="project" value="TreeGrafter"/>
</dbReference>
<protein>
    <recommendedName>
        <fullName evidence="2">Vps41 beta-propeller domain-containing protein</fullName>
    </recommendedName>
</protein>
<feature type="domain" description="Vps41 beta-propeller" evidence="2">
    <location>
        <begin position="379"/>
        <end position="511"/>
    </location>
</feature>
<name>A0AB34KFK0_9PEZI</name>
<dbReference type="GO" id="GO:0006623">
    <property type="term" value="P:protein targeting to vacuole"/>
    <property type="evidence" value="ECO:0007669"/>
    <property type="project" value="InterPro"/>
</dbReference>
<feature type="region of interest" description="Disordered" evidence="1">
    <location>
        <begin position="113"/>
        <end position="165"/>
    </location>
</feature>
<feature type="region of interest" description="Disordered" evidence="1">
    <location>
        <begin position="452"/>
        <end position="472"/>
    </location>
</feature>
<gene>
    <name evidence="3" type="ORF">WHR41_09007</name>
</gene>
<evidence type="ECO:0000313" key="4">
    <source>
        <dbReference type="Proteomes" id="UP000803884"/>
    </source>
</evidence>
<dbReference type="Pfam" id="PF23556">
    <property type="entry name" value="TPR_Vps41"/>
    <property type="match status" value="1"/>
</dbReference>
<keyword evidence="4" id="KW-1185">Reference proteome</keyword>
<dbReference type="SUPFAM" id="SSF57850">
    <property type="entry name" value="RING/U-box"/>
    <property type="match status" value="1"/>
</dbReference>
<evidence type="ECO:0000256" key="1">
    <source>
        <dbReference type="SAM" id="MobiDB-lite"/>
    </source>
</evidence>
<dbReference type="Proteomes" id="UP000803884">
    <property type="component" value="Unassembled WGS sequence"/>
</dbReference>
<dbReference type="GO" id="GO:0016236">
    <property type="term" value="P:macroautophagy"/>
    <property type="evidence" value="ECO:0007669"/>
    <property type="project" value="TreeGrafter"/>
</dbReference>
<dbReference type="RefSeq" id="XP_069225427.1">
    <property type="nucleotide sequence ID" value="XM_069377611.1"/>
</dbReference>
<reference evidence="3 4" key="1">
    <citation type="journal article" date="2020" name="Microbiol. Resour. Announc.">
        <title>Draft Genome Sequence of a Cladosporium Species Isolated from the Mesophotic Ascidian Didemnum maculosum.</title>
        <authorList>
            <person name="Gioti A."/>
            <person name="Siaperas R."/>
            <person name="Nikolaivits E."/>
            <person name="Le Goff G."/>
            <person name="Ouazzani J."/>
            <person name="Kotoulas G."/>
            <person name="Topakas E."/>
        </authorList>
    </citation>
    <scope>NUCLEOTIDE SEQUENCE [LARGE SCALE GENOMIC DNA]</scope>
    <source>
        <strain evidence="3 4">TM138-S3</strain>
    </source>
</reference>
<dbReference type="GO" id="GO:0005770">
    <property type="term" value="C:late endosome"/>
    <property type="evidence" value="ECO:0007669"/>
    <property type="project" value="TreeGrafter"/>
</dbReference>
<dbReference type="InterPro" id="IPR057780">
    <property type="entry name" value="Beta-prop_Vps41"/>
</dbReference>
<feature type="compositionally biased region" description="Acidic residues" evidence="1">
    <location>
        <begin position="36"/>
        <end position="48"/>
    </location>
</feature>
<feature type="region of interest" description="Disordered" evidence="1">
    <location>
        <begin position="1"/>
        <end position="49"/>
    </location>
</feature>